<reference evidence="1" key="1">
    <citation type="submission" date="2014-09" db="EMBL/GenBank/DDBJ databases">
        <authorList>
            <person name="Magalhaes I.L.F."/>
            <person name="Oliveira U."/>
            <person name="Santos F.R."/>
            <person name="Vidigal T.H.D.A."/>
            <person name="Brescovit A.D."/>
            <person name="Santos A.J."/>
        </authorList>
    </citation>
    <scope>NUCLEOTIDE SEQUENCE</scope>
    <source>
        <tissue evidence="1">Shoot tissue taken approximately 20 cm above the soil surface</tissue>
    </source>
</reference>
<protein>
    <submittedName>
        <fullName evidence="1">Uncharacterized protein</fullName>
    </submittedName>
</protein>
<organism evidence="1">
    <name type="scientific">Arundo donax</name>
    <name type="common">Giant reed</name>
    <name type="synonym">Donax arundinaceus</name>
    <dbReference type="NCBI Taxonomy" id="35708"/>
    <lineage>
        <taxon>Eukaryota</taxon>
        <taxon>Viridiplantae</taxon>
        <taxon>Streptophyta</taxon>
        <taxon>Embryophyta</taxon>
        <taxon>Tracheophyta</taxon>
        <taxon>Spermatophyta</taxon>
        <taxon>Magnoliopsida</taxon>
        <taxon>Liliopsida</taxon>
        <taxon>Poales</taxon>
        <taxon>Poaceae</taxon>
        <taxon>PACMAD clade</taxon>
        <taxon>Arundinoideae</taxon>
        <taxon>Arundineae</taxon>
        <taxon>Arundo</taxon>
    </lineage>
</organism>
<proteinExistence type="predicted"/>
<name>A0A0A9AYN2_ARUDO</name>
<evidence type="ECO:0000313" key="1">
    <source>
        <dbReference type="EMBL" id="JAD56869.1"/>
    </source>
</evidence>
<dbReference type="EMBL" id="GBRH01241026">
    <property type="protein sequence ID" value="JAD56869.1"/>
    <property type="molecule type" value="Transcribed_RNA"/>
</dbReference>
<dbReference type="AlphaFoldDB" id="A0A0A9AYN2"/>
<accession>A0A0A9AYN2</accession>
<reference evidence="1" key="2">
    <citation type="journal article" date="2015" name="Data Brief">
        <title>Shoot transcriptome of the giant reed, Arundo donax.</title>
        <authorList>
            <person name="Barrero R.A."/>
            <person name="Guerrero F.D."/>
            <person name="Moolhuijzen P."/>
            <person name="Goolsby J.A."/>
            <person name="Tidwell J."/>
            <person name="Bellgard S.E."/>
            <person name="Bellgard M.I."/>
        </authorList>
    </citation>
    <scope>NUCLEOTIDE SEQUENCE</scope>
    <source>
        <tissue evidence="1">Shoot tissue taken approximately 20 cm above the soil surface</tissue>
    </source>
</reference>
<sequence length="50" mass="5599">MGAIWPAIEKVRGCRKGIRPERGRYRGLEEKRAEAIVEGTKDSLCTAILL</sequence>